<dbReference type="AlphaFoldDB" id="A0A8D8NTV7"/>
<accession>A0A8D8NTV7</accession>
<name>A0A8D8NTV7_CULPI</name>
<organism evidence="1">
    <name type="scientific">Culex pipiens</name>
    <name type="common">House mosquito</name>
    <dbReference type="NCBI Taxonomy" id="7175"/>
    <lineage>
        <taxon>Eukaryota</taxon>
        <taxon>Metazoa</taxon>
        <taxon>Ecdysozoa</taxon>
        <taxon>Arthropoda</taxon>
        <taxon>Hexapoda</taxon>
        <taxon>Insecta</taxon>
        <taxon>Pterygota</taxon>
        <taxon>Neoptera</taxon>
        <taxon>Endopterygota</taxon>
        <taxon>Diptera</taxon>
        <taxon>Nematocera</taxon>
        <taxon>Culicoidea</taxon>
        <taxon>Culicidae</taxon>
        <taxon>Culicinae</taxon>
        <taxon>Culicini</taxon>
        <taxon>Culex</taxon>
        <taxon>Culex</taxon>
    </lineage>
</organism>
<dbReference type="EMBL" id="HBUE01038892">
    <property type="protein sequence ID" value="CAG6459865.1"/>
    <property type="molecule type" value="Transcribed_RNA"/>
</dbReference>
<evidence type="ECO:0000313" key="1">
    <source>
        <dbReference type="EMBL" id="CAG6577270.1"/>
    </source>
</evidence>
<reference evidence="1" key="1">
    <citation type="submission" date="2021-05" db="EMBL/GenBank/DDBJ databases">
        <authorList>
            <person name="Alioto T."/>
            <person name="Alioto T."/>
            <person name="Gomez Garrido J."/>
        </authorList>
    </citation>
    <scope>NUCLEOTIDE SEQUENCE</scope>
</reference>
<sequence>MTLITVRAPHLTPVSPHYPTSLLGVPRRRDHWPLLDASPAACPPEATPSSVAIPLAAIATHWLPGVPLHRMGFVVEQERPRQFRPANGERNAKFVGLEPFYAPLHDLVIVVRAGCERFLDVDFWRVKVNNADRYDERHWNEGSKVWVGFYAEGVCIWSGVERNDAFGTTSSPEVGH</sequence>
<dbReference type="EMBL" id="HBUE01297677">
    <property type="protein sequence ID" value="CAG6577270.1"/>
    <property type="molecule type" value="Transcribed_RNA"/>
</dbReference>
<dbReference type="EMBL" id="HBUE01191765">
    <property type="protein sequence ID" value="CAG6525563.1"/>
    <property type="molecule type" value="Transcribed_RNA"/>
</dbReference>
<protein>
    <submittedName>
        <fullName evidence="1">(northern house mosquito) hypothetical protein</fullName>
    </submittedName>
</protein>
<proteinExistence type="predicted"/>